<dbReference type="Proteomes" id="UP000017559">
    <property type="component" value="Unassembled WGS sequence"/>
</dbReference>
<dbReference type="Pfam" id="PF13450">
    <property type="entry name" value="NAD_binding_8"/>
    <property type="match status" value="1"/>
</dbReference>
<dbReference type="Gene3D" id="3.50.50.60">
    <property type="entry name" value="FAD/NAD(P)-binding domain"/>
    <property type="match status" value="2"/>
</dbReference>
<dbReference type="HOGENOM" id="CLU_006909_5_2_1"/>
<proteinExistence type="inferred from homology"/>
<evidence type="ECO:0000256" key="2">
    <source>
        <dbReference type="ARBA" id="ARBA00022630"/>
    </source>
</evidence>
<evidence type="ECO:0000256" key="4">
    <source>
        <dbReference type="ARBA" id="ARBA00023002"/>
    </source>
</evidence>
<keyword evidence="3" id="KW-0274">FAD</keyword>
<dbReference type="PANTHER" id="PTHR23023">
    <property type="entry name" value="DIMETHYLANILINE MONOOXYGENASE"/>
    <property type="match status" value="1"/>
</dbReference>
<reference evidence="6 7" key="1">
    <citation type="journal article" date="2014" name="BMC Genomics">
        <title>Genome and secretome analysis of the hemibiotrophic fungal pathogen, Moniliophthora roreri, which causes frosty pod rot disease of cacao: mechanisms of the biotrophic and necrotrophic phases.</title>
        <authorList>
            <person name="Meinhardt L.W."/>
            <person name="Costa G.G.L."/>
            <person name="Thomazella D.P.T."/>
            <person name="Teixeira P.J.P.L."/>
            <person name="Carazzolle M.F."/>
            <person name="Schuster S.C."/>
            <person name="Carlson J.E."/>
            <person name="Guiltinan M.J."/>
            <person name="Mieczkowski P."/>
            <person name="Farmer A."/>
            <person name="Ramaraj T."/>
            <person name="Crozier J."/>
            <person name="Davis R.E."/>
            <person name="Shao J."/>
            <person name="Melnick R.L."/>
            <person name="Pereira G.A.G."/>
            <person name="Bailey B.A."/>
        </authorList>
    </citation>
    <scope>NUCLEOTIDE SEQUENCE [LARGE SCALE GENOMIC DNA]</scope>
    <source>
        <strain evidence="6 7">MCA 2997</strain>
    </source>
</reference>
<comment type="similarity">
    <text evidence="1">Belongs to the FMO family.</text>
</comment>
<dbReference type="KEGG" id="mrr:Moror_1795"/>
<protein>
    <submittedName>
        <fullName evidence="6">Dimethylaniline monooxygenase</fullName>
    </submittedName>
</protein>
<feature type="chain" id="PRO_5004714846" evidence="5">
    <location>
        <begin position="20"/>
        <end position="558"/>
    </location>
</feature>
<keyword evidence="7" id="KW-1185">Reference proteome</keyword>
<organism evidence="6 7">
    <name type="scientific">Moniliophthora roreri (strain MCA 2997)</name>
    <name type="common">Cocoa frosty pod rot fungus</name>
    <name type="synonym">Crinipellis roreri</name>
    <dbReference type="NCBI Taxonomy" id="1381753"/>
    <lineage>
        <taxon>Eukaryota</taxon>
        <taxon>Fungi</taxon>
        <taxon>Dikarya</taxon>
        <taxon>Basidiomycota</taxon>
        <taxon>Agaricomycotina</taxon>
        <taxon>Agaricomycetes</taxon>
        <taxon>Agaricomycetidae</taxon>
        <taxon>Agaricales</taxon>
        <taxon>Marasmiineae</taxon>
        <taxon>Marasmiaceae</taxon>
        <taxon>Moniliophthora</taxon>
    </lineage>
</organism>
<dbReference type="GO" id="GO:0050660">
    <property type="term" value="F:flavin adenine dinucleotide binding"/>
    <property type="evidence" value="ECO:0007669"/>
    <property type="project" value="InterPro"/>
</dbReference>
<evidence type="ECO:0000313" key="7">
    <source>
        <dbReference type="Proteomes" id="UP000017559"/>
    </source>
</evidence>
<feature type="signal peptide" evidence="5">
    <location>
        <begin position="1"/>
        <end position="19"/>
    </location>
</feature>
<gene>
    <name evidence="6" type="ORF">Moror_1795</name>
</gene>
<evidence type="ECO:0000256" key="3">
    <source>
        <dbReference type="ARBA" id="ARBA00022827"/>
    </source>
</evidence>
<dbReference type="InterPro" id="IPR036188">
    <property type="entry name" value="FAD/NAD-bd_sf"/>
</dbReference>
<keyword evidence="6" id="KW-0503">Monooxygenase</keyword>
<evidence type="ECO:0000256" key="1">
    <source>
        <dbReference type="ARBA" id="ARBA00009183"/>
    </source>
</evidence>
<keyword evidence="5" id="KW-0732">Signal</keyword>
<dbReference type="SUPFAM" id="SSF51905">
    <property type="entry name" value="FAD/NAD(P)-binding domain"/>
    <property type="match status" value="1"/>
</dbReference>
<dbReference type="InterPro" id="IPR020946">
    <property type="entry name" value="Flavin_mOase-like"/>
</dbReference>
<evidence type="ECO:0000313" key="6">
    <source>
        <dbReference type="EMBL" id="ESK93384.1"/>
    </source>
</evidence>
<comment type="caution">
    <text evidence="6">The sequence shown here is derived from an EMBL/GenBank/DDBJ whole genome shotgun (WGS) entry which is preliminary data.</text>
</comment>
<evidence type="ECO:0000256" key="5">
    <source>
        <dbReference type="SAM" id="SignalP"/>
    </source>
</evidence>
<dbReference type="EMBL" id="AWSO01000201">
    <property type="protein sequence ID" value="ESK93384.1"/>
    <property type="molecule type" value="Genomic_DNA"/>
</dbReference>
<sequence>MRPPIVPLLVLFLSSTVLGEHQHPLFASASDSEHYEFGWPVKKVAIVGAGAGGLLSYRELTRAGFDVRVFERDSIPGGNWRYTEEVALDAPIPNAPPVVADFEPSLPPDNVNLPYEKVHKGVPEEELARIRRDHYLPRPLWSSLKSNAPSPIQQIRELPWPEGTPWELPRQLLQRYLRSFASFHGLNANDDNPNISYNTRVELVQKREDGKGWTVTLRKYTEPGSNEYKESWWSEDFDAIVVASGRYNAPNFPSIPGCTEWASKYPGTVIHSRQYRHPDKYENKTVLVIGASTSASEISADINKHAKKVFLSVREENGPPSHLPHRITLSRVPPNTTIIGEIKSFHANNGSIELLNGTFVTGIDRIIAGTGFRYSFPFLPQYHNTTFKNDELSPGAIVTDGSHIRSLHLDLVYIEEPTIGFINMNNGMQSFQYGEFASLALAKIWLGHAKLPTKSEMWRIHEERVKAEGGYGKHFMFLGEAKNDARLRYFVSWINEAAEKHGGRQIATPSESLKEIMQIWGQAHYLSKAGDKGFETNSVSEGILNQGTFWDSVFADDW</sequence>
<dbReference type="GO" id="GO:0050661">
    <property type="term" value="F:NADP binding"/>
    <property type="evidence" value="ECO:0007669"/>
    <property type="project" value="InterPro"/>
</dbReference>
<dbReference type="AlphaFoldDB" id="V2YNX6"/>
<dbReference type="OrthoDB" id="66881at2759"/>
<keyword evidence="2" id="KW-0285">Flavoprotein</keyword>
<dbReference type="Pfam" id="PF00743">
    <property type="entry name" value="FMO-like"/>
    <property type="match status" value="1"/>
</dbReference>
<dbReference type="GO" id="GO:0004499">
    <property type="term" value="F:N,N-dimethylaniline monooxygenase activity"/>
    <property type="evidence" value="ECO:0007669"/>
    <property type="project" value="InterPro"/>
</dbReference>
<dbReference type="InterPro" id="IPR050346">
    <property type="entry name" value="FMO-like"/>
</dbReference>
<name>V2YNX6_MONRO</name>
<keyword evidence="4" id="KW-0560">Oxidoreductase</keyword>
<accession>V2YNX6</accession>
<dbReference type="PRINTS" id="PR00419">
    <property type="entry name" value="ADXRDTASE"/>
</dbReference>